<dbReference type="RefSeq" id="WP_174448470.1">
    <property type="nucleotide sequence ID" value="NZ_AP018732.1"/>
</dbReference>
<dbReference type="GO" id="GO:0003746">
    <property type="term" value="F:translation elongation factor activity"/>
    <property type="evidence" value="ECO:0007669"/>
    <property type="project" value="UniProtKB-KW"/>
</dbReference>
<dbReference type="Gene3D" id="2.40.30.10">
    <property type="entry name" value="Translation factors"/>
    <property type="match status" value="1"/>
</dbReference>
<accession>A0A4P2VFF5</accession>
<keyword evidence="1" id="KW-0251">Elongation factor</keyword>
<dbReference type="SUPFAM" id="SSF50447">
    <property type="entry name" value="Translation proteins"/>
    <property type="match status" value="1"/>
</dbReference>
<keyword evidence="1" id="KW-0648">Protein biosynthesis</keyword>
<dbReference type="InterPro" id="IPR009000">
    <property type="entry name" value="Transl_B-barrel_sf"/>
</dbReference>
<keyword evidence="2" id="KW-1185">Reference proteome</keyword>
<gene>
    <name evidence="1" type="ORF">NAS2_0824</name>
</gene>
<proteinExistence type="predicted"/>
<dbReference type="OrthoDB" id="30874at2157"/>
<evidence type="ECO:0000313" key="2">
    <source>
        <dbReference type="Proteomes" id="UP000509448"/>
    </source>
</evidence>
<reference evidence="1 2" key="1">
    <citation type="journal article" date="2019" name="ISME J.">
        <title>Isolation and characterization of a thermophilic sulfur- and iron-reducing thaumarchaeote from a terrestrial acidic hot spring.</title>
        <authorList>
            <person name="Kato S."/>
            <person name="Itoh T."/>
            <person name="Yuki M."/>
            <person name="Nagamori M."/>
            <person name="Ohnishi M."/>
            <person name="Uematsu K."/>
            <person name="Suzuki K."/>
            <person name="Takashina T."/>
            <person name="Ohkuma M."/>
        </authorList>
    </citation>
    <scope>NUCLEOTIDE SEQUENCE [LARGE SCALE GENOMIC DNA]</scope>
    <source>
        <strain evidence="1 2">NAS-02</strain>
    </source>
</reference>
<dbReference type="AlphaFoldDB" id="A0A4P2VFF5"/>
<organism evidence="1 2">
    <name type="scientific">Conexivisphaera calida</name>
    <dbReference type="NCBI Taxonomy" id="1874277"/>
    <lineage>
        <taxon>Archaea</taxon>
        <taxon>Nitrososphaerota</taxon>
        <taxon>Conexivisphaeria</taxon>
        <taxon>Conexivisphaerales</taxon>
        <taxon>Conexivisphaeraceae</taxon>
        <taxon>Conexivisphaera</taxon>
    </lineage>
</organism>
<evidence type="ECO:0000313" key="1">
    <source>
        <dbReference type="EMBL" id="BBE42213.1"/>
    </source>
</evidence>
<dbReference type="GeneID" id="55584636"/>
<dbReference type="Proteomes" id="UP000509448">
    <property type="component" value="Chromosome"/>
</dbReference>
<protein>
    <submittedName>
        <fullName evidence="1">Translation elongation factor 1 alpha-related protein</fullName>
    </submittedName>
</protein>
<sequence>MLAGGILSVLAVDRAAADELAGRLGKRKEEGKYYRKSGEYLLTVLVPGESLLDAAEALTASDAFYLVSRDVSREEAELALLAEASGRRGTVVASDPDRFSSTLRGFGVAGMVGEFAPLEPRTPDLGFALVDSGFIVKGVGPVALGITFMGLAVHDEVVLLPSGKPASIRSIQVLDEDQESVGPGVRYGVSLRGVEERDLKECYAIMRPGARTAESLRVARKFQWAPDSRSLHAALRGIRLFGSLSGEELRLERPMPVPVPAPQSERVVLLDVNVPKGKLRVYGYSHPPSAQG</sequence>
<dbReference type="KEGG" id="ccai:NAS2_0824"/>
<name>A0A4P2VFF5_9ARCH</name>
<dbReference type="EMBL" id="AP018732">
    <property type="protein sequence ID" value="BBE42213.1"/>
    <property type="molecule type" value="Genomic_DNA"/>
</dbReference>